<organism evidence="1 2">
    <name type="scientific">Trichinella zimbabwensis</name>
    <dbReference type="NCBI Taxonomy" id="268475"/>
    <lineage>
        <taxon>Eukaryota</taxon>
        <taxon>Metazoa</taxon>
        <taxon>Ecdysozoa</taxon>
        <taxon>Nematoda</taxon>
        <taxon>Enoplea</taxon>
        <taxon>Dorylaimia</taxon>
        <taxon>Trichinellida</taxon>
        <taxon>Trichinellidae</taxon>
        <taxon>Trichinella</taxon>
    </lineage>
</organism>
<name>A0A0V1GGT8_9BILA</name>
<evidence type="ECO:0000313" key="2">
    <source>
        <dbReference type="Proteomes" id="UP000055024"/>
    </source>
</evidence>
<comment type="caution">
    <text evidence="1">The sequence shown here is derived from an EMBL/GenBank/DDBJ whole genome shotgun (WGS) entry which is preliminary data.</text>
</comment>
<dbReference type="AlphaFoldDB" id="A0A0V1GGT8"/>
<sequence length="51" mass="5780">LVLFSQRTFKEDTEWPIPLKQEQSGLIPTTCTQLRFPLVATSTVELAEKMG</sequence>
<protein>
    <submittedName>
        <fullName evidence="1">Uncharacterized protein</fullName>
    </submittedName>
</protein>
<evidence type="ECO:0000313" key="1">
    <source>
        <dbReference type="EMBL" id="KRY97250.1"/>
    </source>
</evidence>
<gene>
    <name evidence="1" type="ORF">T11_14027</name>
</gene>
<feature type="non-terminal residue" evidence="1">
    <location>
        <position position="1"/>
    </location>
</feature>
<keyword evidence="2" id="KW-1185">Reference proteome</keyword>
<dbReference type="EMBL" id="JYDP01002188">
    <property type="protein sequence ID" value="KRY97250.1"/>
    <property type="molecule type" value="Genomic_DNA"/>
</dbReference>
<dbReference type="Proteomes" id="UP000055024">
    <property type="component" value="Unassembled WGS sequence"/>
</dbReference>
<reference evidence="1 2" key="1">
    <citation type="submission" date="2015-01" db="EMBL/GenBank/DDBJ databases">
        <title>Evolution of Trichinella species and genotypes.</title>
        <authorList>
            <person name="Korhonen P.K."/>
            <person name="Edoardo P."/>
            <person name="Giuseppe L.R."/>
            <person name="Gasser R.B."/>
        </authorList>
    </citation>
    <scope>NUCLEOTIDE SEQUENCE [LARGE SCALE GENOMIC DNA]</scope>
    <source>
        <strain evidence="1">ISS1029</strain>
    </source>
</reference>
<proteinExistence type="predicted"/>
<accession>A0A0V1GGT8</accession>